<dbReference type="AlphaFoldDB" id="A0A024S7A9"/>
<protein>
    <submittedName>
        <fullName evidence="1">Uncharacterized protein</fullName>
    </submittedName>
</protein>
<gene>
    <name evidence="1" type="ORF">M419DRAFT_36424</name>
</gene>
<evidence type="ECO:0000313" key="1">
    <source>
        <dbReference type="EMBL" id="ETS00948.1"/>
    </source>
</evidence>
<dbReference type="HOGENOM" id="CLU_2172880_0_0_1"/>
<evidence type="ECO:0000313" key="2">
    <source>
        <dbReference type="Proteomes" id="UP000024376"/>
    </source>
</evidence>
<proteinExistence type="predicted"/>
<dbReference type="EMBL" id="KI911150">
    <property type="protein sequence ID" value="ETS00948.1"/>
    <property type="molecule type" value="Genomic_DNA"/>
</dbReference>
<dbReference type="KEGG" id="trr:M419DRAFT_36424"/>
<name>A0A024S7A9_HYPJR</name>
<accession>A0A024S7A9</accession>
<sequence length="110" mass="11827">MDQGSGQCKSLLCFTQQRQALAANAEDVNSGGEIAYIVEAEYSMLLLLIRTVAYGHGCRHVISHTFIMALWLINHPALHDAQGIARMGITSPVGNGLGQLSIPVLLSSTY</sequence>
<reference evidence="2" key="1">
    <citation type="journal article" date="2013" name="Ind. Biotechnol.">
        <title>Comparative genomics analysis of Trichoderma reesei strains.</title>
        <authorList>
            <person name="Koike H."/>
            <person name="Aerts A."/>
            <person name="LaButti K."/>
            <person name="Grigoriev I.V."/>
            <person name="Baker S.E."/>
        </authorList>
    </citation>
    <scope>NUCLEOTIDE SEQUENCE [LARGE SCALE GENOMIC DNA]</scope>
    <source>
        <strain evidence="2">ATCC 56765 / BCRC 32924 / NRRL 11460 / Rut C-30</strain>
    </source>
</reference>
<dbReference type="Proteomes" id="UP000024376">
    <property type="component" value="Unassembled WGS sequence"/>
</dbReference>
<organism evidence="1 2">
    <name type="scientific">Hypocrea jecorina (strain ATCC 56765 / BCRC 32924 / NRRL 11460 / Rut C-30)</name>
    <name type="common">Trichoderma reesei</name>
    <dbReference type="NCBI Taxonomy" id="1344414"/>
    <lineage>
        <taxon>Eukaryota</taxon>
        <taxon>Fungi</taxon>
        <taxon>Dikarya</taxon>
        <taxon>Ascomycota</taxon>
        <taxon>Pezizomycotina</taxon>
        <taxon>Sordariomycetes</taxon>
        <taxon>Hypocreomycetidae</taxon>
        <taxon>Hypocreales</taxon>
        <taxon>Hypocreaceae</taxon>
        <taxon>Trichoderma</taxon>
    </lineage>
</organism>